<gene>
    <name evidence="1" type="ORF">SAMN04488128_103686</name>
</gene>
<reference evidence="2" key="1">
    <citation type="submission" date="2017-02" db="EMBL/GenBank/DDBJ databases">
        <authorList>
            <person name="Varghese N."/>
            <person name="Submissions S."/>
        </authorList>
    </citation>
    <scope>NUCLEOTIDE SEQUENCE [LARGE SCALE GENOMIC DNA]</scope>
    <source>
        <strain evidence="2">DSM 22224</strain>
    </source>
</reference>
<dbReference type="OrthoDB" id="658345at2"/>
<dbReference type="RefSeq" id="WP_078671014.1">
    <property type="nucleotide sequence ID" value="NZ_FUWZ01000003.1"/>
</dbReference>
<name>A0A1T4SWM5_9BACT</name>
<dbReference type="EMBL" id="FUWZ01000003">
    <property type="protein sequence ID" value="SKA32567.1"/>
    <property type="molecule type" value="Genomic_DNA"/>
</dbReference>
<sequence>MKMSQYLRQGKSENYQDAEEKGLLKAGDVARMLTKKFNEKISAKELTPFATEWHHAGVFKAGNTLKGKRIYFFSPAAVEKITLEQLLAGRQQPIKDTRAVKGWFPQYFRMTDPVSRRTYNKRFVGIYEGPAHKAPKGFKALPEAVFSKAVQQKGKELKAGEEPVF</sequence>
<dbReference type="STRING" id="634771.SAMN04488128_103686"/>
<organism evidence="1 2">
    <name type="scientific">Chitinophaga eiseniae</name>
    <dbReference type="NCBI Taxonomy" id="634771"/>
    <lineage>
        <taxon>Bacteria</taxon>
        <taxon>Pseudomonadati</taxon>
        <taxon>Bacteroidota</taxon>
        <taxon>Chitinophagia</taxon>
        <taxon>Chitinophagales</taxon>
        <taxon>Chitinophagaceae</taxon>
        <taxon>Chitinophaga</taxon>
    </lineage>
</organism>
<dbReference type="Proteomes" id="UP000190367">
    <property type="component" value="Unassembled WGS sequence"/>
</dbReference>
<accession>A0A1T4SWM5</accession>
<protein>
    <submittedName>
        <fullName evidence="1">Uncharacterized protein</fullName>
    </submittedName>
</protein>
<proteinExistence type="predicted"/>
<keyword evidence="2" id="KW-1185">Reference proteome</keyword>
<dbReference type="AlphaFoldDB" id="A0A1T4SWM5"/>
<evidence type="ECO:0000313" key="1">
    <source>
        <dbReference type="EMBL" id="SKA32567.1"/>
    </source>
</evidence>
<evidence type="ECO:0000313" key="2">
    <source>
        <dbReference type="Proteomes" id="UP000190367"/>
    </source>
</evidence>